<gene>
    <name evidence="1" type="ORF">SAMN02983011_02485</name>
</gene>
<sequence>ILRVYKQDGIDEVAFSFTEPLRLFLVNPLTDKQSEIINLVTPIKVY</sequence>
<evidence type="ECO:0000313" key="2">
    <source>
        <dbReference type="Proteomes" id="UP000181860"/>
    </source>
</evidence>
<feature type="non-terminal residue" evidence="1">
    <location>
        <position position="1"/>
    </location>
</feature>
<accession>A0ABY0MIN3</accession>
<protein>
    <submittedName>
        <fullName evidence="1">DNA polymerase-3 subunit beta</fullName>
    </submittedName>
</protein>
<keyword evidence="2" id="KW-1185">Reference proteome</keyword>
<comment type="caution">
    <text evidence="1">The sequence shown here is derived from an EMBL/GenBank/DDBJ whole genome shotgun (WGS) entry which is preliminary data.</text>
</comment>
<dbReference type="EMBL" id="FMXC01000082">
    <property type="protein sequence ID" value="SDA74321.1"/>
    <property type="molecule type" value="Genomic_DNA"/>
</dbReference>
<dbReference type="Proteomes" id="UP000181860">
    <property type="component" value="Unassembled WGS sequence"/>
</dbReference>
<evidence type="ECO:0000313" key="1">
    <source>
        <dbReference type="EMBL" id="SDA74321.1"/>
    </source>
</evidence>
<proteinExistence type="predicted"/>
<name>A0ABY0MIN3_9LACO</name>
<organism evidence="1 2">
    <name type="scientific">Lactobacillus kefiranofaciens</name>
    <dbReference type="NCBI Taxonomy" id="267818"/>
    <lineage>
        <taxon>Bacteria</taxon>
        <taxon>Bacillati</taxon>
        <taxon>Bacillota</taxon>
        <taxon>Bacilli</taxon>
        <taxon>Lactobacillales</taxon>
        <taxon>Lactobacillaceae</taxon>
        <taxon>Lactobacillus</taxon>
    </lineage>
</organism>
<reference evidence="1 2" key="1">
    <citation type="submission" date="2016-10" db="EMBL/GenBank/DDBJ databases">
        <authorList>
            <person name="Varghese N."/>
            <person name="Submissions S."/>
        </authorList>
    </citation>
    <scope>NUCLEOTIDE SEQUENCE [LARGE SCALE GENOMIC DNA]</scope>
    <source>
        <strain evidence="1 2">ATCC 43761</strain>
    </source>
</reference>